<dbReference type="InterPro" id="IPR001088">
    <property type="entry name" value="Glyco_hydro_4"/>
</dbReference>
<accession>A0ABP8L6J0</accession>
<comment type="caution">
    <text evidence="9">The sequence shown here is derived from an EMBL/GenBank/DDBJ whole genome shotgun (WGS) entry which is preliminary data.</text>
</comment>
<keyword evidence="4 7" id="KW-0520">NAD</keyword>
<evidence type="ECO:0000256" key="3">
    <source>
        <dbReference type="ARBA" id="ARBA00022801"/>
    </source>
</evidence>
<gene>
    <name evidence="9" type="ORF">GCM10023169_18470</name>
</gene>
<keyword evidence="6 7" id="KW-0326">Glycosidase</keyword>
<evidence type="ECO:0000313" key="9">
    <source>
        <dbReference type="EMBL" id="GAA4423176.1"/>
    </source>
</evidence>
<feature type="domain" description="Glycosyl hydrolase family 4 C-terminal" evidence="8">
    <location>
        <begin position="202"/>
        <end position="441"/>
    </location>
</feature>
<comment type="cofactor">
    <cofactor evidence="7">
        <name>NAD(+)</name>
        <dbReference type="ChEBI" id="CHEBI:57540"/>
    </cofactor>
    <text evidence="7">Binds 1 NAD(+) per subunit.</text>
</comment>
<dbReference type="Gene3D" id="3.40.50.720">
    <property type="entry name" value="NAD(P)-binding Rossmann-like Domain"/>
    <property type="match status" value="1"/>
</dbReference>
<evidence type="ECO:0000256" key="5">
    <source>
        <dbReference type="ARBA" id="ARBA00023211"/>
    </source>
</evidence>
<dbReference type="SUPFAM" id="SSF56327">
    <property type="entry name" value="LDH C-terminal domain-like"/>
    <property type="match status" value="1"/>
</dbReference>
<keyword evidence="2" id="KW-0479">Metal-binding</keyword>
<evidence type="ECO:0000256" key="6">
    <source>
        <dbReference type="ARBA" id="ARBA00023295"/>
    </source>
</evidence>
<dbReference type="InterPro" id="IPR036291">
    <property type="entry name" value="NAD(P)-bd_dom_sf"/>
</dbReference>
<sequence length="455" mass="48436">MILPSGTSVATVKMTILGGGGFRVPLVYEAVVAARERVAVDEVVLHDDDAARLEVMRQVLAQLGGTPRVTATTELTVAVAGADVIFSAIRVGGTAGRTRDEREALAEGLLGQETVGPGGLAYAMRTVPVVDRIAETIAEHAPQAWTISFTNPASIVTEAMRDHLGERVVGICDTPISLVRRALRAVGRDARAFDTGAVEIDYAGLNHLGWLRGLRAAGGGEDLLPGLLADDAALAGLEEARLMGPDWLRTIGALPNEYLYYYDFTREAVAGIAASERTRGEFLLAQQASFYERAAAEPERALELWRAALAEREATYMATERESQDAGERAEEDLGGGYHEVAVDLMAALLGGEEHRMILDVGNAAPDGSPIVAGLPADAVVEVPVRADGAGVRPLAGTSPLEPVMLARVQAVKACERLVIEAARSRSEETAWKAFAFHPLVDSAAVARRLVERYL</sequence>
<evidence type="ECO:0000256" key="1">
    <source>
        <dbReference type="ARBA" id="ARBA00010141"/>
    </source>
</evidence>
<evidence type="ECO:0000256" key="2">
    <source>
        <dbReference type="ARBA" id="ARBA00022723"/>
    </source>
</evidence>
<dbReference type="EMBL" id="BAABGN010000008">
    <property type="protein sequence ID" value="GAA4423176.1"/>
    <property type="molecule type" value="Genomic_DNA"/>
</dbReference>
<dbReference type="Pfam" id="PF11975">
    <property type="entry name" value="Glyco_hydro_4C"/>
    <property type="match status" value="1"/>
</dbReference>
<dbReference type="InterPro" id="IPR022616">
    <property type="entry name" value="Glyco_hydro_4_C"/>
</dbReference>
<organism evidence="9 10">
    <name type="scientific">Georgenia halophila</name>
    <dbReference type="NCBI Taxonomy" id="620889"/>
    <lineage>
        <taxon>Bacteria</taxon>
        <taxon>Bacillati</taxon>
        <taxon>Actinomycetota</taxon>
        <taxon>Actinomycetes</taxon>
        <taxon>Micrococcales</taxon>
        <taxon>Bogoriellaceae</taxon>
        <taxon>Georgenia</taxon>
    </lineage>
</organism>
<keyword evidence="5" id="KW-0464">Manganese</keyword>
<dbReference type="Proteomes" id="UP001500622">
    <property type="component" value="Unassembled WGS sequence"/>
</dbReference>
<evidence type="ECO:0000313" key="10">
    <source>
        <dbReference type="Proteomes" id="UP001500622"/>
    </source>
</evidence>
<proteinExistence type="inferred from homology"/>
<evidence type="ECO:0000256" key="7">
    <source>
        <dbReference type="RuleBase" id="RU361152"/>
    </source>
</evidence>
<dbReference type="Gene3D" id="3.90.110.10">
    <property type="entry name" value="Lactate dehydrogenase/glycoside hydrolase, family 4, C-terminal"/>
    <property type="match status" value="1"/>
</dbReference>
<comment type="similarity">
    <text evidence="1 7">Belongs to the glycosyl hydrolase 4 family.</text>
</comment>
<keyword evidence="10" id="KW-1185">Reference proteome</keyword>
<reference evidence="10" key="1">
    <citation type="journal article" date="2019" name="Int. J. Syst. Evol. Microbiol.">
        <title>The Global Catalogue of Microorganisms (GCM) 10K type strain sequencing project: providing services to taxonomists for standard genome sequencing and annotation.</title>
        <authorList>
            <consortium name="The Broad Institute Genomics Platform"/>
            <consortium name="The Broad Institute Genome Sequencing Center for Infectious Disease"/>
            <person name="Wu L."/>
            <person name="Ma J."/>
        </authorList>
    </citation>
    <scope>NUCLEOTIDE SEQUENCE [LARGE SCALE GENOMIC DNA]</scope>
    <source>
        <strain evidence="10">JCM 17810</strain>
    </source>
</reference>
<dbReference type="SUPFAM" id="SSF51735">
    <property type="entry name" value="NAD(P)-binding Rossmann-fold domains"/>
    <property type="match status" value="1"/>
</dbReference>
<evidence type="ECO:0000259" key="8">
    <source>
        <dbReference type="Pfam" id="PF11975"/>
    </source>
</evidence>
<dbReference type="PRINTS" id="PR00732">
    <property type="entry name" value="GLHYDRLASE4"/>
</dbReference>
<keyword evidence="3 7" id="KW-0378">Hydrolase</keyword>
<protein>
    <submittedName>
        <fullName evidence="9">6-phospho-beta-glucosidase</fullName>
    </submittedName>
</protein>
<dbReference type="InterPro" id="IPR015955">
    <property type="entry name" value="Lactate_DH/Glyco_Ohase_4_C"/>
</dbReference>
<dbReference type="PANTHER" id="PTHR32092">
    <property type="entry name" value="6-PHOSPHO-BETA-GLUCOSIDASE-RELATED"/>
    <property type="match status" value="1"/>
</dbReference>
<dbReference type="Pfam" id="PF02056">
    <property type="entry name" value="Glyco_hydro_4"/>
    <property type="match status" value="1"/>
</dbReference>
<name>A0ABP8L6J0_9MICO</name>
<evidence type="ECO:0000256" key="4">
    <source>
        <dbReference type="ARBA" id="ARBA00023027"/>
    </source>
</evidence>
<dbReference type="PANTHER" id="PTHR32092:SF5">
    <property type="entry name" value="6-PHOSPHO-BETA-GLUCOSIDASE"/>
    <property type="match status" value="1"/>
</dbReference>